<sequence>MNLPKITNLRLRSRILLACAVFVLLGVITPALLLPHLIDLDALKAQMSNQVNAKLNGTLQTERLEWAWLPLPHLNLRNTRFTSEDSALVAPMVKVYPDWLSLFRGKARIGKIVLTNPEMRVSRFPATLSEPPDPELAGLKVVIRNGTLQVAANSQWPVLRSRDFTMKGLSGSVGIGLAAVEFKLSGKPAEGEDLAFSGEYLREDGSYRLKFSCRNFNLRKIFHSFAEGALIPEDSPLNLKGSLEGRGVEKIRGKIVGDAPCLLAFPKDKKIVMDCGFVDLSFAKDGDNLLVTLNEFEMRDPGLKLAGTVRRTAGSTPESAPVWQIDLKGEDFDLTKIRAAVLGMWGEHEVARRLGEIVQSGKAGKATYKFKGTTADFEYVRNMHLTAEGIEDATVVIPEGGLRLTDTKGKLRIEKGLLVVDAEQGEMGNSRGKNCHLILGLPDDDFTFKLDVDLDADLAELPAVLRRLVDHQPFQEELAKFSGVSGRASGHLHLGDHLRDFQVALEVASMQGKGRYAPLAWDFAVDGGEMTIAPPLVQWRNVRGDYGPHVVKKSAGQVRFPDDIFLEVTQLDAVLAAKELEKEDLSYFKEITGALQEHITRADGRIELRNTTISGKASEPKLWKADADVLVQNLAVTTPSCPEPIRIKQGKGHLSDKEITVSEASGSVFGDPFTLTAALSHKAFAALRGKISLQGKVGQGFGQWLKERQLVSPALFPHLPFRMESLQVDLQEEKTLVKGVIRPENVLFSPAKADFAVEFSVNDPLKMSAHVYGAKEEAVINVDFLDNTKEIFLFSWKGELSRKTVDQLLDRKNLLRGKIAGDFQLYLPRDPNKVACTGQIEVKDLRWYLEEQEERFVDIQELRLAGAGKDLKVRRLACALNAQESVELYGLVSRVGNGLAVKLDLTSPALSRKTLLELRDTFKRLKDNGATAASGEPRQESLRNITGTVVFDVEKFSSGPKAGESGSPTLVWQPLKGEIRIHPQWRMSALISNGRLCCLDTTGEWFSTPALGMSHFSLNSACPTPPRFEVVLPCLGYPQDLIEGEFSLNGRLEGVLDNWQDGHLQIESHQGRILRMKLLSKIFSVVNITDLFSVNPVGDGSQASTKGFPYTDLLLKAHVKDNELIIDEAVVRGEGLNLFARGKMNLATFELDIVVMISPFKTLDAIVSKVPLVGRVIGGETATLVTIPVGVTGKASDPEVTLLPPSAVGEGLLNIVKRTLLLPFHILSPILPDAATEPEKKP</sequence>
<dbReference type="InterPro" id="IPR007844">
    <property type="entry name" value="AsmA"/>
</dbReference>
<reference evidence="2" key="2">
    <citation type="submission" date="2022-10" db="EMBL/GenBank/DDBJ databases">
        <authorList>
            <person name="Aronson H.S."/>
        </authorList>
    </citation>
    <scope>NUCLEOTIDE SEQUENCE</scope>
    <source>
        <strain evidence="2">RS19-109</strain>
    </source>
</reference>
<dbReference type="AlphaFoldDB" id="A0A9X4RN12"/>
<proteinExistence type="predicted"/>
<evidence type="ECO:0000313" key="3">
    <source>
        <dbReference type="Proteomes" id="UP001154240"/>
    </source>
</evidence>
<gene>
    <name evidence="2" type="ORF">OLX77_11445</name>
</gene>
<dbReference type="Pfam" id="PF05170">
    <property type="entry name" value="AsmA"/>
    <property type="match status" value="1"/>
</dbReference>
<reference evidence="2" key="1">
    <citation type="journal article" date="2022" name="bioRxiv">
        <title>Thiovibrio frasassiensisgen. nov., sp. nov., an autotrophic, elemental sulfur disproportionating bacterium isolated from sulfidic karst sediment, and proposal of Thiovibrionaceae fam. nov.</title>
        <authorList>
            <person name="Aronson H."/>
            <person name="Thomas C."/>
            <person name="Bhattacharyya M."/>
            <person name="Eckstein S."/>
            <person name="Jensen S."/>
            <person name="Barco R."/>
            <person name="Macalady J."/>
            <person name="Amend J."/>
        </authorList>
    </citation>
    <scope>NUCLEOTIDE SEQUENCE</scope>
    <source>
        <strain evidence="2">RS19-109</strain>
    </source>
</reference>
<name>A0A9X4RN12_9BACT</name>
<organism evidence="2 3">
    <name type="scientific">Thiovibrio frasassiensis</name>
    <dbReference type="NCBI Taxonomy" id="2984131"/>
    <lineage>
        <taxon>Bacteria</taxon>
        <taxon>Pseudomonadati</taxon>
        <taxon>Thermodesulfobacteriota</taxon>
        <taxon>Desulfobulbia</taxon>
        <taxon>Desulfobulbales</taxon>
        <taxon>Thiovibrionaceae</taxon>
        <taxon>Thiovibrio</taxon>
    </lineage>
</organism>
<dbReference type="PANTHER" id="PTHR30441:SF4">
    <property type="entry name" value="PROTEIN ASMA"/>
    <property type="match status" value="1"/>
</dbReference>
<dbReference type="GO" id="GO:0090313">
    <property type="term" value="P:regulation of protein targeting to membrane"/>
    <property type="evidence" value="ECO:0007669"/>
    <property type="project" value="TreeGrafter"/>
</dbReference>
<dbReference type="EMBL" id="JAPHEH010000001">
    <property type="protein sequence ID" value="MDG4476768.1"/>
    <property type="molecule type" value="Genomic_DNA"/>
</dbReference>
<dbReference type="GO" id="GO:0005886">
    <property type="term" value="C:plasma membrane"/>
    <property type="evidence" value="ECO:0007669"/>
    <property type="project" value="TreeGrafter"/>
</dbReference>
<dbReference type="PANTHER" id="PTHR30441">
    <property type="entry name" value="DUF748 DOMAIN-CONTAINING PROTEIN"/>
    <property type="match status" value="1"/>
</dbReference>
<keyword evidence="3" id="KW-1185">Reference proteome</keyword>
<dbReference type="RefSeq" id="WP_307633733.1">
    <property type="nucleotide sequence ID" value="NZ_JAPHEH010000001.1"/>
</dbReference>
<feature type="domain" description="AsmA" evidence="1">
    <location>
        <begin position="15"/>
        <end position="122"/>
    </location>
</feature>
<evidence type="ECO:0000259" key="1">
    <source>
        <dbReference type="Pfam" id="PF05170"/>
    </source>
</evidence>
<dbReference type="InterPro" id="IPR052894">
    <property type="entry name" value="AsmA-related"/>
</dbReference>
<accession>A0A9X4RN12</accession>
<evidence type="ECO:0000313" key="2">
    <source>
        <dbReference type="EMBL" id="MDG4476768.1"/>
    </source>
</evidence>
<comment type="caution">
    <text evidence="2">The sequence shown here is derived from an EMBL/GenBank/DDBJ whole genome shotgun (WGS) entry which is preliminary data.</text>
</comment>
<dbReference type="Proteomes" id="UP001154240">
    <property type="component" value="Unassembled WGS sequence"/>
</dbReference>
<protein>
    <submittedName>
        <fullName evidence="2">AsmA-like C-terminal domain-containing protein</fullName>
    </submittedName>
</protein>